<dbReference type="PIRSF" id="PIRSF017082">
    <property type="entry name" value="YflP"/>
    <property type="match status" value="1"/>
</dbReference>
<dbReference type="Gene3D" id="3.40.190.150">
    <property type="entry name" value="Bordetella uptake gene, domain 1"/>
    <property type="match status" value="1"/>
</dbReference>
<dbReference type="Pfam" id="PF03401">
    <property type="entry name" value="TctC"/>
    <property type="match status" value="1"/>
</dbReference>
<dbReference type="PANTHER" id="PTHR42928">
    <property type="entry name" value="TRICARBOXYLATE-BINDING PROTEIN"/>
    <property type="match status" value="1"/>
</dbReference>
<dbReference type="InterPro" id="IPR042100">
    <property type="entry name" value="Bug_dom1"/>
</dbReference>
<proteinExistence type="inferred from homology"/>
<accession>A0A6A8ACV6</accession>
<gene>
    <name evidence="3" type="ORF">GAO09_24200</name>
</gene>
<protein>
    <submittedName>
        <fullName evidence="3">Tripartite tricarboxylate transporter substrate binding protein BugD</fullName>
    </submittedName>
</protein>
<dbReference type="Gene3D" id="3.40.190.10">
    <property type="entry name" value="Periplasmic binding protein-like II"/>
    <property type="match status" value="1"/>
</dbReference>
<dbReference type="Proteomes" id="UP000435138">
    <property type="component" value="Unassembled WGS sequence"/>
</dbReference>
<dbReference type="RefSeq" id="WP_153358594.1">
    <property type="nucleotide sequence ID" value="NZ_JAYKOO010000008.1"/>
</dbReference>
<name>A0A6A8ACV6_9HYPH</name>
<dbReference type="InterPro" id="IPR005064">
    <property type="entry name" value="BUG"/>
</dbReference>
<sequence length="327" mass="34437">MKILNTMLGATVFAAAGVISSPAFAQDYPTRSITMVVPFAAGGPTDTVARLVAESMSKDLGQQIIVENVGGAGGTLGAGRVANADADGYTVLLHHIGMATSATLYRKLPYDTLNAFEYVGLVTDVPMTVVARKDLDVKDFKGLVEYAKANSDKVTVANAGIGAASHLCGMLFMSAIQTPLVTVPYKGTGPAMTDLLGGQVDIMCDQTTNTTKQIQGGTIKAYAVTSPERLAIFKDIPTVAEEGMPAMQVGIWHGIYTPKGTPKEANERLSKALQVTLKDPTIASRFAELGTLPSPEKDGTPEALKAKLESEIARWEPVIKAAGQYAD</sequence>
<evidence type="ECO:0000256" key="2">
    <source>
        <dbReference type="SAM" id="SignalP"/>
    </source>
</evidence>
<comment type="caution">
    <text evidence="3">The sequence shown here is derived from an EMBL/GenBank/DDBJ whole genome shotgun (WGS) entry which is preliminary data.</text>
</comment>
<feature type="signal peptide" evidence="2">
    <location>
        <begin position="1"/>
        <end position="25"/>
    </location>
</feature>
<evidence type="ECO:0000256" key="1">
    <source>
        <dbReference type="ARBA" id="ARBA00006987"/>
    </source>
</evidence>
<keyword evidence="4" id="KW-1185">Reference proteome</keyword>
<comment type="similarity">
    <text evidence="1">Belongs to the UPF0065 (bug) family.</text>
</comment>
<organism evidence="3 4">
    <name type="scientific">Endobacterium cereale</name>
    <dbReference type="NCBI Taxonomy" id="2663029"/>
    <lineage>
        <taxon>Bacteria</taxon>
        <taxon>Pseudomonadati</taxon>
        <taxon>Pseudomonadota</taxon>
        <taxon>Alphaproteobacteria</taxon>
        <taxon>Hyphomicrobiales</taxon>
        <taxon>Rhizobiaceae</taxon>
        <taxon>Endobacterium</taxon>
    </lineage>
</organism>
<dbReference type="AlphaFoldDB" id="A0A6A8ACV6"/>
<keyword evidence="2" id="KW-0732">Signal</keyword>
<evidence type="ECO:0000313" key="4">
    <source>
        <dbReference type="Proteomes" id="UP000435138"/>
    </source>
</evidence>
<reference evidence="3 4" key="1">
    <citation type="submission" date="2019-11" db="EMBL/GenBank/DDBJ databases">
        <title>Genome analysis of Rhizobacterium cereale a novel genus and species isolated from maize roots in North Spain.</title>
        <authorList>
            <person name="Menendez E."/>
            <person name="Flores-Felix J.D."/>
            <person name="Ramirez-Bahena M.-H."/>
            <person name="Igual J.M."/>
            <person name="Garcia-Fraile P."/>
            <person name="Peix A."/>
            <person name="Velazquez E."/>
        </authorList>
    </citation>
    <scope>NUCLEOTIDE SEQUENCE [LARGE SCALE GENOMIC DNA]</scope>
    <source>
        <strain evidence="3 4">RZME27</strain>
    </source>
</reference>
<evidence type="ECO:0000313" key="3">
    <source>
        <dbReference type="EMBL" id="MQY49143.1"/>
    </source>
</evidence>
<dbReference type="EMBL" id="WIXI01000050">
    <property type="protein sequence ID" value="MQY49143.1"/>
    <property type="molecule type" value="Genomic_DNA"/>
</dbReference>
<feature type="chain" id="PRO_5025413156" evidence="2">
    <location>
        <begin position="26"/>
        <end position="327"/>
    </location>
</feature>
<dbReference type="PANTHER" id="PTHR42928:SF5">
    <property type="entry name" value="BLR1237 PROTEIN"/>
    <property type="match status" value="1"/>
</dbReference>
<dbReference type="SUPFAM" id="SSF53850">
    <property type="entry name" value="Periplasmic binding protein-like II"/>
    <property type="match status" value="1"/>
</dbReference>